<reference evidence="2" key="1">
    <citation type="journal article" date="2006" name="Biomacromolecules">
        <title>Protein composition of silk filaments spun under water by caddisfly larvae.</title>
        <authorList>
            <person name="Yonemura N."/>
            <person name="Sehnal F."/>
            <person name="Mita K."/>
            <person name="Tamura T."/>
        </authorList>
    </citation>
    <scope>NUCLEOTIDE SEQUENCE</scope>
    <source>
        <tissue evidence="2">Silk gland</tissue>
    </source>
</reference>
<sequence>MALSLLIGALLAIQGASFVASSHISASLLEGTWDLVEQGEVEPYVLLLKDEVVSTGGVYGLGATLTGVGELAWPRPASGCGHSKLINANVALNDGTLAWGELEDAVDSYAVVLAQAVDNLRILGLNCIIPAPWPTLENSCGDWGRIYDFESSWSLSKVNKGVVCAARRLYTSFGARANNVGAAATSAATDAATSIISEIEDELVSYLEAVVSKSAGPKQKLLRTLAGSLKASIFRASGNAKSGLRSRCH</sequence>
<accession>A5A6G8</accession>
<evidence type="ECO:0000256" key="1">
    <source>
        <dbReference type="SAM" id="SignalP"/>
    </source>
</evidence>
<dbReference type="GO" id="GO:0005576">
    <property type="term" value="C:extracellular region"/>
    <property type="evidence" value="ECO:0007669"/>
    <property type="project" value="InterPro"/>
</dbReference>
<organism evidence="2">
    <name type="scientific">Limnephilus decipiens</name>
    <dbReference type="NCBI Taxonomy" id="329909"/>
    <lineage>
        <taxon>Eukaryota</taxon>
        <taxon>Metazoa</taxon>
        <taxon>Ecdysozoa</taxon>
        <taxon>Arthropoda</taxon>
        <taxon>Hexapoda</taxon>
        <taxon>Insecta</taxon>
        <taxon>Pterygota</taxon>
        <taxon>Neoptera</taxon>
        <taxon>Endopterygota</taxon>
        <taxon>Trichoptera</taxon>
        <taxon>Integripalpia</taxon>
        <taxon>Plenitentoria</taxon>
        <taxon>Limnephiloidea</taxon>
        <taxon>Limnephilidae</taxon>
        <taxon>Limnephilinae</taxon>
        <taxon>Limnephilini</taxon>
        <taxon>Limnephilus</taxon>
    </lineage>
</organism>
<dbReference type="EMBL" id="AB214510">
    <property type="protein sequence ID" value="BAF62096.1"/>
    <property type="molecule type" value="mRNA"/>
</dbReference>
<dbReference type="Pfam" id="PF05849">
    <property type="entry name" value="L-fibroin"/>
    <property type="match status" value="1"/>
</dbReference>
<dbReference type="InterPro" id="IPR008660">
    <property type="entry name" value="L-fibroin"/>
</dbReference>
<feature type="signal peptide" evidence="1">
    <location>
        <begin position="1"/>
        <end position="21"/>
    </location>
</feature>
<keyword evidence="1" id="KW-0732">Signal</keyword>
<evidence type="ECO:0000313" key="2">
    <source>
        <dbReference type="EMBL" id="BAF62096.1"/>
    </source>
</evidence>
<gene>
    <name evidence="2" type="primary">Fib-L</name>
</gene>
<name>A5A6G8_9NEOP</name>
<feature type="chain" id="PRO_5002677788" evidence="1">
    <location>
        <begin position="22"/>
        <end position="249"/>
    </location>
</feature>
<dbReference type="AlphaFoldDB" id="A5A6G8"/>
<protein>
    <submittedName>
        <fullName evidence="2">Fibroin light chain</fullName>
    </submittedName>
</protein>
<proteinExistence type="evidence at transcript level"/>